<feature type="transmembrane region" description="Helical" evidence="1">
    <location>
        <begin position="14"/>
        <end position="32"/>
    </location>
</feature>
<keyword evidence="1" id="KW-1133">Transmembrane helix</keyword>
<organism evidence="2">
    <name type="scientific">Lepeophtheirus salmonis</name>
    <name type="common">Salmon louse</name>
    <name type="synonym">Caligus salmonis</name>
    <dbReference type="NCBI Taxonomy" id="72036"/>
    <lineage>
        <taxon>Eukaryota</taxon>
        <taxon>Metazoa</taxon>
        <taxon>Ecdysozoa</taxon>
        <taxon>Arthropoda</taxon>
        <taxon>Crustacea</taxon>
        <taxon>Multicrustacea</taxon>
        <taxon>Hexanauplia</taxon>
        <taxon>Copepoda</taxon>
        <taxon>Siphonostomatoida</taxon>
        <taxon>Caligidae</taxon>
        <taxon>Lepeophtheirus</taxon>
    </lineage>
</organism>
<sequence>VLLLQYQKRPQKKIYICFLIKYFLSMKYFFIVKNKNSFLLNPQSTQQIYSLVQNGDKL</sequence>
<protein>
    <submittedName>
        <fullName evidence="2">Uncharacterized protein</fullName>
    </submittedName>
</protein>
<dbReference type="AlphaFoldDB" id="A0A0K2V8Z3"/>
<keyword evidence="1" id="KW-0812">Transmembrane</keyword>
<feature type="non-terminal residue" evidence="2">
    <location>
        <position position="1"/>
    </location>
</feature>
<reference evidence="2" key="1">
    <citation type="submission" date="2014-05" db="EMBL/GenBank/DDBJ databases">
        <authorList>
            <person name="Chronopoulou M."/>
        </authorList>
    </citation>
    <scope>NUCLEOTIDE SEQUENCE</scope>
    <source>
        <tissue evidence="2">Whole organism</tissue>
    </source>
</reference>
<accession>A0A0K2V8Z3</accession>
<evidence type="ECO:0000256" key="1">
    <source>
        <dbReference type="SAM" id="Phobius"/>
    </source>
</evidence>
<keyword evidence="1" id="KW-0472">Membrane</keyword>
<dbReference type="EMBL" id="HACA01029020">
    <property type="protein sequence ID" value="CDW46381.1"/>
    <property type="molecule type" value="Transcribed_RNA"/>
</dbReference>
<name>A0A0K2V8Z3_LEPSM</name>
<proteinExistence type="predicted"/>
<evidence type="ECO:0000313" key="2">
    <source>
        <dbReference type="EMBL" id="CDW46381.1"/>
    </source>
</evidence>